<keyword evidence="1" id="KW-0472">Membrane</keyword>
<dbReference type="InterPro" id="IPR000326">
    <property type="entry name" value="PAP2/HPO"/>
</dbReference>
<evidence type="ECO:0000256" key="1">
    <source>
        <dbReference type="SAM" id="Phobius"/>
    </source>
</evidence>
<dbReference type="AlphaFoldDB" id="A0A1F8E346"/>
<reference evidence="3 4" key="1">
    <citation type="journal article" date="2016" name="Nat. Commun.">
        <title>Thousands of microbial genomes shed light on interconnected biogeochemical processes in an aquifer system.</title>
        <authorList>
            <person name="Anantharaman K."/>
            <person name="Brown C.T."/>
            <person name="Hug L.A."/>
            <person name="Sharon I."/>
            <person name="Castelle C.J."/>
            <person name="Probst A.J."/>
            <person name="Thomas B.C."/>
            <person name="Singh A."/>
            <person name="Wilkins M.J."/>
            <person name="Karaoz U."/>
            <person name="Brodie E.L."/>
            <person name="Williams K.H."/>
            <person name="Hubbard S.S."/>
            <person name="Banfield J.F."/>
        </authorList>
    </citation>
    <scope>NUCLEOTIDE SEQUENCE [LARGE SCALE GENOMIC DNA]</scope>
</reference>
<feature type="transmembrane region" description="Helical" evidence="1">
    <location>
        <begin position="55"/>
        <end position="80"/>
    </location>
</feature>
<sequence>MNSFDLSLFNFLHASADRWFLLDWLATLFAVYAGYVMVAFFLVTIMKERDRKKRAYAFAWWALAAIVSRGIIAQAIHFFYARPRPDMALGIDSVFDYVGASSFPSGHLALYVTLVAPMWYLNHKRGMIYAVVVGLMGVARVYGAAHWPSDVLAGIALALTVTYGVKRLLLGKEKIGQNKEEEKET</sequence>
<dbReference type="SMART" id="SM00014">
    <property type="entry name" value="acidPPc"/>
    <property type="match status" value="1"/>
</dbReference>
<evidence type="ECO:0000313" key="4">
    <source>
        <dbReference type="Proteomes" id="UP000179057"/>
    </source>
</evidence>
<feature type="transmembrane region" description="Helical" evidence="1">
    <location>
        <begin position="151"/>
        <end position="169"/>
    </location>
</feature>
<keyword evidence="1" id="KW-0812">Transmembrane</keyword>
<keyword evidence="1" id="KW-1133">Transmembrane helix</keyword>
<feature type="transmembrane region" description="Helical" evidence="1">
    <location>
        <begin position="127"/>
        <end position="145"/>
    </location>
</feature>
<comment type="caution">
    <text evidence="3">The sequence shown here is derived from an EMBL/GenBank/DDBJ whole genome shotgun (WGS) entry which is preliminary data.</text>
</comment>
<feature type="transmembrane region" description="Helical" evidence="1">
    <location>
        <begin position="100"/>
        <end position="120"/>
    </location>
</feature>
<gene>
    <name evidence="3" type="ORF">A2610_03425</name>
</gene>
<evidence type="ECO:0000259" key="2">
    <source>
        <dbReference type="SMART" id="SM00014"/>
    </source>
</evidence>
<dbReference type="InterPro" id="IPR036938">
    <property type="entry name" value="PAP2/HPO_sf"/>
</dbReference>
<proteinExistence type="predicted"/>
<dbReference type="EMBL" id="MGIV01000009">
    <property type="protein sequence ID" value="OGM95246.1"/>
    <property type="molecule type" value="Genomic_DNA"/>
</dbReference>
<organism evidence="3 4">
    <name type="scientific">Candidatus Wolfebacteria bacterium RIFOXYD1_FULL_48_65</name>
    <dbReference type="NCBI Taxonomy" id="1802561"/>
    <lineage>
        <taxon>Bacteria</taxon>
        <taxon>Candidatus Wolfeibacteriota</taxon>
    </lineage>
</organism>
<dbReference type="Proteomes" id="UP000179057">
    <property type="component" value="Unassembled WGS sequence"/>
</dbReference>
<feature type="transmembrane region" description="Helical" evidence="1">
    <location>
        <begin position="20"/>
        <end position="43"/>
    </location>
</feature>
<dbReference type="Pfam" id="PF01569">
    <property type="entry name" value="PAP2"/>
    <property type="match status" value="1"/>
</dbReference>
<name>A0A1F8E346_9BACT</name>
<feature type="domain" description="Phosphatidic acid phosphatase type 2/haloperoxidase" evidence="2">
    <location>
        <begin position="58"/>
        <end position="166"/>
    </location>
</feature>
<protein>
    <recommendedName>
        <fullName evidence="2">Phosphatidic acid phosphatase type 2/haloperoxidase domain-containing protein</fullName>
    </recommendedName>
</protein>
<dbReference type="Gene3D" id="1.20.144.10">
    <property type="entry name" value="Phosphatidic acid phosphatase type 2/haloperoxidase"/>
    <property type="match status" value="1"/>
</dbReference>
<accession>A0A1F8E346</accession>
<dbReference type="SUPFAM" id="SSF48317">
    <property type="entry name" value="Acid phosphatase/Vanadium-dependent haloperoxidase"/>
    <property type="match status" value="1"/>
</dbReference>
<evidence type="ECO:0000313" key="3">
    <source>
        <dbReference type="EMBL" id="OGM95246.1"/>
    </source>
</evidence>